<dbReference type="Gene3D" id="2.60.40.680">
    <property type="match status" value="1"/>
</dbReference>
<name>A0A7X3IIW0_9BACL</name>
<proteinExistence type="predicted"/>
<dbReference type="Gene3D" id="1.10.1330.10">
    <property type="entry name" value="Dockerin domain"/>
    <property type="match status" value="1"/>
</dbReference>
<sequence>MVTVRLEKKWMVMLAALMMAAWLLFSASQAHAAAGDKTGAPSAVEQPAAGDMPGPQPPGENGTPQETSAPAQSGDAAKPGKTAAEAAAGEQSVTLKASAEQVAPGQAFTVNYGFANVSQNVYAQEITIEYDPAVMEYVADSAKALQEGVTIVNDLSTQAPGKLHIILASLGAEHPVTGTGDILELGFKAAAVDKETDGVVRVARAVLSNDKGEEFSMEDASVTVKIKSGSALSGDVNGDGKVSVGDLAMIAAKYGMDSSSPNWNDVKHLDLDGSGTIDIADLSIVAKKMIEQP</sequence>
<dbReference type="Proteomes" id="UP000460318">
    <property type="component" value="Unassembled WGS sequence"/>
</dbReference>
<dbReference type="GO" id="GO:0030246">
    <property type="term" value="F:carbohydrate binding"/>
    <property type="evidence" value="ECO:0007669"/>
    <property type="project" value="InterPro"/>
</dbReference>
<evidence type="ECO:0000259" key="3">
    <source>
        <dbReference type="PROSITE" id="PS51766"/>
    </source>
</evidence>
<comment type="caution">
    <text evidence="4">The sequence shown here is derived from an EMBL/GenBank/DDBJ whole genome shotgun (WGS) entry which is preliminary data.</text>
</comment>
<feature type="signal peptide" evidence="2">
    <location>
        <begin position="1"/>
        <end position="32"/>
    </location>
</feature>
<evidence type="ECO:0000313" key="4">
    <source>
        <dbReference type="EMBL" id="MWV44772.1"/>
    </source>
</evidence>
<reference evidence="4 5" key="1">
    <citation type="submission" date="2019-12" db="EMBL/GenBank/DDBJ databases">
        <title>Paenibacillus sp. nov., an endophytic bacterium isolated from the stem of Dendrobium.</title>
        <authorList>
            <person name="Zhao R."/>
        </authorList>
    </citation>
    <scope>NUCLEOTIDE SEQUENCE [LARGE SCALE GENOMIC DNA]</scope>
    <source>
        <strain evidence="4 5">HJL G12</strain>
    </source>
</reference>
<protein>
    <recommendedName>
        <fullName evidence="3">Dockerin domain-containing protein</fullName>
    </recommendedName>
</protein>
<dbReference type="CDD" id="cd08547">
    <property type="entry name" value="Type_II_cohesin"/>
    <property type="match status" value="1"/>
</dbReference>
<dbReference type="AlphaFoldDB" id="A0A7X3IIW0"/>
<dbReference type="InterPro" id="IPR002102">
    <property type="entry name" value="Cohesin_dom"/>
</dbReference>
<accession>A0A7X3IIW0</accession>
<dbReference type="PROSITE" id="PS51766">
    <property type="entry name" value="DOCKERIN"/>
    <property type="match status" value="1"/>
</dbReference>
<evidence type="ECO:0000256" key="2">
    <source>
        <dbReference type="SAM" id="SignalP"/>
    </source>
</evidence>
<dbReference type="GO" id="GO:0000272">
    <property type="term" value="P:polysaccharide catabolic process"/>
    <property type="evidence" value="ECO:0007669"/>
    <property type="project" value="InterPro"/>
</dbReference>
<dbReference type="SUPFAM" id="SSF49384">
    <property type="entry name" value="Carbohydrate-binding domain"/>
    <property type="match status" value="1"/>
</dbReference>
<dbReference type="InterPro" id="IPR036439">
    <property type="entry name" value="Dockerin_dom_sf"/>
</dbReference>
<keyword evidence="2" id="KW-0732">Signal</keyword>
<feature type="compositionally biased region" description="Low complexity" evidence="1">
    <location>
        <begin position="76"/>
        <end position="89"/>
    </location>
</feature>
<dbReference type="SUPFAM" id="SSF63446">
    <property type="entry name" value="Type I dockerin domain"/>
    <property type="match status" value="1"/>
</dbReference>
<dbReference type="InterPro" id="IPR018247">
    <property type="entry name" value="EF_Hand_1_Ca_BS"/>
</dbReference>
<feature type="compositionally biased region" description="Polar residues" evidence="1">
    <location>
        <begin position="62"/>
        <end position="71"/>
    </location>
</feature>
<dbReference type="Pfam" id="PF00963">
    <property type="entry name" value="Cohesin"/>
    <property type="match status" value="1"/>
</dbReference>
<feature type="chain" id="PRO_5031072870" description="Dockerin domain-containing protein" evidence="2">
    <location>
        <begin position="33"/>
        <end position="293"/>
    </location>
</feature>
<keyword evidence="5" id="KW-1185">Reference proteome</keyword>
<dbReference type="GO" id="GO:0004553">
    <property type="term" value="F:hydrolase activity, hydrolyzing O-glycosyl compounds"/>
    <property type="evidence" value="ECO:0007669"/>
    <property type="project" value="InterPro"/>
</dbReference>
<evidence type="ECO:0000313" key="5">
    <source>
        <dbReference type="Proteomes" id="UP000460318"/>
    </source>
</evidence>
<gene>
    <name evidence="4" type="ORF">GRF59_14220</name>
</gene>
<dbReference type="InterPro" id="IPR002105">
    <property type="entry name" value="Dockerin_1_rpt"/>
</dbReference>
<evidence type="ECO:0000256" key="1">
    <source>
        <dbReference type="SAM" id="MobiDB-lite"/>
    </source>
</evidence>
<dbReference type="InterPro" id="IPR016134">
    <property type="entry name" value="Dockerin_dom"/>
</dbReference>
<feature type="region of interest" description="Disordered" evidence="1">
    <location>
        <begin position="36"/>
        <end position="89"/>
    </location>
</feature>
<dbReference type="EMBL" id="WUBI01000002">
    <property type="protein sequence ID" value="MWV44772.1"/>
    <property type="molecule type" value="Genomic_DNA"/>
</dbReference>
<dbReference type="Pfam" id="PF00404">
    <property type="entry name" value="Dockerin_1"/>
    <property type="match status" value="1"/>
</dbReference>
<dbReference type="CDD" id="cd14254">
    <property type="entry name" value="Dockerin_II"/>
    <property type="match status" value="1"/>
</dbReference>
<dbReference type="InterPro" id="IPR008965">
    <property type="entry name" value="CBM2/CBM3_carb-bd_dom_sf"/>
</dbReference>
<dbReference type="PROSITE" id="PS00018">
    <property type="entry name" value="EF_HAND_1"/>
    <property type="match status" value="2"/>
</dbReference>
<feature type="domain" description="Dockerin" evidence="3">
    <location>
        <begin position="229"/>
        <end position="293"/>
    </location>
</feature>
<organism evidence="4 5">
    <name type="scientific">Paenibacillus dendrobii</name>
    <dbReference type="NCBI Taxonomy" id="2691084"/>
    <lineage>
        <taxon>Bacteria</taxon>
        <taxon>Bacillati</taxon>
        <taxon>Bacillota</taxon>
        <taxon>Bacilli</taxon>
        <taxon>Bacillales</taxon>
        <taxon>Paenibacillaceae</taxon>
        <taxon>Paenibacillus</taxon>
    </lineage>
</organism>